<evidence type="ECO:0000313" key="1">
    <source>
        <dbReference type="EMBL" id="SVC57013.1"/>
    </source>
</evidence>
<sequence>VTDVSAKLRVDARLQRQCEAHEYSKK</sequence>
<feature type="non-terminal residue" evidence="1">
    <location>
        <position position="1"/>
    </location>
</feature>
<dbReference type="EMBL" id="UINC01098473">
    <property type="protein sequence ID" value="SVC57013.1"/>
    <property type="molecule type" value="Genomic_DNA"/>
</dbReference>
<dbReference type="AlphaFoldDB" id="A0A382N767"/>
<name>A0A382N767_9ZZZZ</name>
<organism evidence="1">
    <name type="scientific">marine metagenome</name>
    <dbReference type="NCBI Taxonomy" id="408172"/>
    <lineage>
        <taxon>unclassified sequences</taxon>
        <taxon>metagenomes</taxon>
        <taxon>ecological metagenomes</taxon>
    </lineage>
</organism>
<protein>
    <submittedName>
        <fullName evidence="1">Uncharacterized protein</fullName>
    </submittedName>
</protein>
<proteinExistence type="predicted"/>
<gene>
    <name evidence="1" type="ORF">METZ01_LOCUS309867</name>
</gene>
<accession>A0A382N767</accession>
<reference evidence="1" key="1">
    <citation type="submission" date="2018-05" db="EMBL/GenBank/DDBJ databases">
        <authorList>
            <person name="Lanie J.A."/>
            <person name="Ng W.-L."/>
            <person name="Kazmierczak K.M."/>
            <person name="Andrzejewski T.M."/>
            <person name="Davidsen T.M."/>
            <person name="Wayne K.J."/>
            <person name="Tettelin H."/>
            <person name="Glass J.I."/>
            <person name="Rusch D."/>
            <person name="Podicherti R."/>
            <person name="Tsui H.-C.T."/>
            <person name="Winkler M.E."/>
        </authorList>
    </citation>
    <scope>NUCLEOTIDE SEQUENCE</scope>
</reference>